<dbReference type="PROSITE" id="PS50878">
    <property type="entry name" value="RT_POL"/>
    <property type="match status" value="1"/>
</dbReference>
<dbReference type="InterPro" id="IPR043502">
    <property type="entry name" value="DNA/RNA_pol_sf"/>
</dbReference>
<dbReference type="EMBL" id="CM000781">
    <property type="protein sequence ID" value="AQK71161.1"/>
    <property type="molecule type" value="Genomic_DNA"/>
</dbReference>
<dbReference type="CDD" id="cd01650">
    <property type="entry name" value="RT_nLTR_like"/>
    <property type="match status" value="1"/>
</dbReference>
<dbReference type="ExpressionAtlas" id="A0A1D6H8W9">
    <property type="expression patterns" value="baseline"/>
</dbReference>
<organism evidence="2">
    <name type="scientific">Zea mays</name>
    <name type="common">Maize</name>
    <dbReference type="NCBI Taxonomy" id="4577"/>
    <lineage>
        <taxon>Eukaryota</taxon>
        <taxon>Viridiplantae</taxon>
        <taxon>Streptophyta</taxon>
        <taxon>Embryophyta</taxon>
        <taxon>Tracheophyta</taxon>
        <taxon>Spermatophyta</taxon>
        <taxon>Magnoliopsida</taxon>
        <taxon>Liliopsida</taxon>
        <taxon>Poales</taxon>
        <taxon>Poaceae</taxon>
        <taxon>PACMAD clade</taxon>
        <taxon>Panicoideae</taxon>
        <taxon>Andropogonodae</taxon>
        <taxon>Andropogoneae</taxon>
        <taxon>Tripsacinae</taxon>
        <taxon>Zea</taxon>
    </lineage>
</organism>
<name>A0A1D6H8W9_MAIZE</name>
<dbReference type="Pfam" id="PF13966">
    <property type="entry name" value="zf-RVT"/>
    <property type="match status" value="1"/>
</dbReference>
<accession>A0A1D6H8W9</accession>
<proteinExistence type="predicted"/>
<protein>
    <submittedName>
        <fullName evidence="2">Ubiquitin-activating enzyme E1 domain-containing protein 1</fullName>
    </submittedName>
</protein>
<reference evidence="2" key="1">
    <citation type="submission" date="2015-12" db="EMBL/GenBank/DDBJ databases">
        <title>Update maize B73 reference genome by single molecule sequencing technologies.</title>
        <authorList>
            <consortium name="Maize Genome Sequencing Project"/>
            <person name="Ware D."/>
        </authorList>
    </citation>
    <scope>NUCLEOTIDE SEQUENCE</scope>
    <source>
        <tissue evidence="2">Seedling</tissue>
    </source>
</reference>
<dbReference type="SUPFAM" id="SSF56672">
    <property type="entry name" value="DNA/RNA polymerases"/>
    <property type="match status" value="1"/>
</dbReference>
<gene>
    <name evidence="2" type="ORF">ZEAMMB73_Zm00001d016559</name>
</gene>
<feature type="domain" description="Reverse transcriptase" evidence="1">
    <location>
        <begin position="1"/>
        <end position="199"/>
    </location>
</feature>
<dbReference type="InterPro" id="IPR026960">
    <property type="entry name" value="RVT-Znf"/>
</dbReference>
<dbReference type="Pfam" id="PF00078">
    <property type="entry name" value="RVT_1"/>
    <property type="match status" value="1"/>
</dbReference>
<dbReference type="EMBL" id="CM000781">
    <property type="protein sequence ID" value="AQK71164.1"/>
    <property type="molecule type" value="Genomic_DNA"/>
</dbReference>
<sequence length="533" mass="60892">MLVQQIVKLLHKKKEPHILLKLDISKAFDSVSWSFLLEVLRKMGFGQRWRDLLCLLLSTSSTQILVNGEPGDIIIHRRGLRQGDPLSPMLFILVMDTLNSLINYATSLGLLQPIAVQQVRHHVSFYADDVVVFLRPHILDLVSVRRILDLFGHASGLRTNLVKSSVSPIHCSDDELALSVETLSCSVKAFPCTYLGLPLTTCKPSKEVLLAFVDKVADYLPGWKASLLNRAGRLVLVKVVLTAVPIYWLIALDLPKWFIKAVDKKRRGFLWKGHQQANGGNCLVAWDKVQRPLQYGGLGIHNLELLGWALRIRWLWAQKTDVERPWAGLSISIPYKARALFDMAVNAVVGNGEKIIFWTDRWLDGLTMAEMAPNLFRTVPMRTAKRKTVAQALFGRSWVRDIKGALTVQVLIEYLQVWDFVEEVVLQADVPDQFRWKLTQDGCYSSKSAYEAFFVGSTKFGPWKRIWKTWAPSRCKFFLWLVHHNRVWTADRLERRNLPHPVSCPFCDQMTETVHHLLVGCVFARQIWALILQ</sequence>
<evidence type="ECO:0000313" key="2">
    <source>
        <dbReference type="EMBL" id="AQK71161.1"/>
    </source>
</evidence>
<dbReference type="InterPro" id="IPR000477">
    <property type="entry name" value="RT_dom"/>
</dbReference>
<dbReference type="PANTHER" id="PTHR33116">
    <property type="entry name" value="REVERSE TRANSCRIPTASE ZINC-BINDING DOMAIN-CONTAINING PROTEIN-RELATED-RELATED"/>
    <property type="match status" value="1"/>
</dbReference>
<dbReference type="AlphaFoldDB" id="A0A1D6H8W9"/>
<dbReference type="PANTHER" id="PTHR33116:SF78">
    <property type="entry name" value="OS12G0587133 PROTEIN"/>
    <property type="match status" value="1"/>
</dbReference>
<evidence type="ECO:0000259" key="1">
    <source>
        <dbReference type="PROSITE" id="PS50878"/>
    </source>
</evidence>